<reference evidence="1" key="1">
    <citation type="journal article" date="2020" name="Fungal Divers.">
        <title>Resolving the Mortierellaceae phylogeny through synthesis of multi-gene phylogenetics and phylogenomics.</title>
        <authorList>
            <person name="Vandepol N."/>
            <person name="Liber J."/>
            <person name="Desiro A."/>
            <person name="Na H."/>
            <person name="Kennedy M."/>
            <person name="Barry K."/>
            <person name="Grigoriev I.V."/>
            <person name="Miller A.N."/>
            <person name="O'Donnell K."/>
            <person name="Stajich J.E."/>
            <person name="Bonito G."/>
        </authorList>
    </citation>
    <scope>NUCLEOTIDE SEQUENCE</scope>
    <source>
        <strain evidence="1">NRRL 6426</strain>
    </source>
</reference>
<dbReference type="Proteomes" id="UP000748756">
    <property type="component" value="Unassembled WGS sequence"/>
</dbReference>
<evidence type="ECO:0000313" key="1">
    <source>
        <dbReference type="EMBL" id="KAF9151043.1"/>
    </source>
</evidence>
<dbReference type="EMBL" id="JAAAUQ010000357">
    <property type="protein sequence ID" value="KAF9151043.1"/>
    <property type="molecule type" value="Genomic_DNA"/>
</dbReference>
<comment type="caution">
    <text evidence="1">The sequence shown here is derived from an EMBL/GenBank/DDBJ whole genome shotgun (WGS) entry which is preliminary data.</text>
</comment>
<protein>
    <recommendedName>
        <fullName evidence="3">F-box domain-containing protein</fullName>
    </recommendedName>
</protein>
<organism evidence="1 2">
    <name type="scientific">Linnemannia schmuckeri</name>
    <dbReference type="NCBI Taxonomy" id="64567"/>
    <lineage>
        <taxon>Eukaryota</taxon>
        <taxon>Fungi</taxon>
        <taxon>Fungi incertae sedis</taxon>
        <taxon>Mucoromycota</taxon>
        <taxon>Mortierellomycotina</taxon>
        <taxon>Mortierellomycetes</taxon>
        <taxon>Mortierellales</taxon>
        <taxon>Mortierellaceae</taxon>
        <taxon>Linnemannia</taxon>
    </lineage>
</organism>
<dbReference type="SUPFAM" id="SSF52047">
    <property type="entry name" value="RNI-like"/>
    <property type="match status" value="1"/>
</dbReference>
<dbReference type="OrthoDB" id="2339315at2759"/>
<dbReference type="Gene3D" id="3.80.10.10">
    <property type="entry name" value="Ribonuclease Inhibitor"/>
    <property type="match status" value="1"/>
</dbReference>
<dbReference type="InterPro" id="IPR032675">
    <property type="entry name" value="LRR_dom_sf"/>
</dbReference>
<name>A0A9P5S2F5_9FUNG</name>
<accession>A0A9P5S2F5</accession>
<keyword evidence="2" id="KW-1185">Reference proteome</keyword>
<dbReference type="AlphaFoldDB" id="A0A9P5S2F5"/>
<proteinExistence type="predicted"/>
<sequence length="620" mass="71448">MNSFERTTVFEIPLLLDMICQHLTPSDFQNCSRVNRVLFHAFQPHLWKTFRLLGEWYPDLDTITTAEEREGVIVAQQRLFLEKSAWVRSLEYDQWCLPSDLNPGILFAFREESRCRSLLELSTTFIDQEGDEDDVDSLFVEKPETNEAIKERNVFAAEALGALLDQNTRLNKCEVNLGSIDSWVLPVLMEPLKRHPYLRELRIAKWTHFHGPVLERLLKHLPPTLEVLWLNWEKVPLADQEQVEYDEPEMSFGLEVYLEDESEYSWPELFPAMQEVHLMGVYSGLRGPHILRFLQRCLHLHTLTWPGWPIYRPSSVDPFRFIFNLSHLHHHQGGSRIKHLTFNLGAFDDTLNTVLPGPSEAVETLRLARTALMSGSGFLQYLTTRWCDTLTVLEFGSEARVLHTDTLTILQSCPHLIVYRVESTLKPACIPVGTFNMPNADSWVCHDLQVLQISFLDYTSRNGIFSEDELTLDPEDLAFFQRQVSLLSTTSTTTTTAPERLPNRRKIRRIYRQLGALTRLQTLTLGSQGPYGDSRTLGEYYQRPITSLDMSLESGLYHLKNLVDLRVLNVGSIKFLNVGADEIRWMQQNWPNLRQICGLSNELQEKLQSVVQVGSGLDFK</sequence>
<evidence type="ECO:0000313" key="2">
    <source>
        <dbReference type="Proteomes" id="UP000748756"/>
    </source>
</evidence>
<evidence type="ECO:0008006" key="3">
    <source>
        <dbReference type="Google" id="ProtNLM"/>
    </source>
</evidence>
<gene>
    <name evidence="1" type="ORF">BG015_007131</name>
</gene>